<protein>
    <submittedName>
        <fullName evidence="1">Uncharacterized protein</fullName>
    </submittedName>
</protein>
<keyword evidence="2" id="KW-1185">Reference proteome</keyword>
<dbReference type="Proteomes" id="UP000267536">
    <property type="component" value="Unassembled WGS sequence"/>
</dbReference>
<evidence type="ECO:0000313" key="1">
    <source>
        <dbReference type="EMBL" id="RPA64905.1"/>
    </source>
</evidence>
<reference evidence="1 2" key="1">
    <citation type="submission" date="2018-11" db="EMBL/GenBank/DDBJ databases">
        <title>Draft genome sequence of Gordonia sp. RS15-1S isolated from rice stems.</title>
        <authorList>
            <person name="Muangham S."/>
        </authorList>
    </citation>
    <scope>NUCLEOTIDE SEQUENCE [LARGE SCALE GENOMIC DNA]</scope>
    <source>
        <strain evidence="1 2">RS15-1S</strain>
    </source>
</reference>
<gene>
    <name evidence="1" type="ORF">EF294_07425</name>
</gene>
<name>A0A3N4GRN5_9ACTN</name>
<proteinExistence type="predicted"/>
<comment type="caution">
    <text evidence="1">The sequence shown here is derived from an EMBL/GenBank/DDBJ whole genome shotgun (WGS) entry which is preliminary data.</text>
</comment>
<organism evidence="1 2">
    <name type="scientific">Gordonia oryzae</name>
    <dbReference type="NCBI Taxonomy" id="2487349"/>
    <lineage>
        <taxon>Bacteria</taxon>
        <taxon>Bacillati</taxon>
        <taxon>Actinomycetota</taxon>
        <taxon>Actinomycetes</taxon>
        <taxon>Mycobacteriales</taxon>
        <taxon>Gordoniaceae</taxon>
        <taxon>Gordonia</taxon>
    </lineage>
</organism>
<accession>A0A3N4GRN5</accession>
<dbReference type="EMBL" id="RKMH01000004">
    <property type="protein sequence ID" value="RPA64905.1"/>
    <property type="molecule type" value="Genomic_DNA"/>
</dbReference>
<dbReference type="AlphaFoldDB" id="A0A3N4GRN5"/>
<sequence length="146" mass="16736">MNSIGKWWRVHPRLRLFCWGLRNPTYPVPPWRDDPEAEALRRVALAPIHIRYWIEYGEARGWLLPDWRDKTDDVGAFKYVKAKRDINLGRAGAWSVTVDDDATDPEGQPYASTNAFFDGGEDICVRDRSWGMSLDTALRPGGSNDE</sequence>
<evidence type="ECO:0000313" key="2">
    <source>
        <dbReference type="Proteomes" id="UP000267536"/>
    </source>
</evidence>